<comment type="caution">
    <text evidence="2">The sequence shown here is derived from an EMBL/GenBank/DDBJ whole genome shotgun (WGS) entry which is preliminary data.</text>
</comment>
<evidence type="ECO:0000256" key="1">
    <source>
        <dbReference type="SAM" id="MobiDB-lite"/>
    </source>
</evidence>
<evidence type="ECO:0000313" key="3">
    <source>
        <dbReference type="Proteomes" id="UP001187192"/>
    </source>
</evidence>
<reference evidence="2" key="1">
    <citation type="submission" date="2023-07" db="EMBL/GenBank/DDBJ databases">
        <title>draft genome sequence of fig (Ficus carica).</title>
        <authorList>
            <person name="Takahashi T."/>
            <person name="Nishimura K."/>
        </authorList>
    </citation>
    <scope>NUCLEOTIDE SEQUENCE</scope>
</reference>
<proteinExistence type="predicted"/>
<protein>
    <submittedName>
        <fullName evidence="2">Uncharacterized protein</fullName>
    </submittedName>
</protein>
<dbReference type="AlphaFoldDB" id="A0AA88A5P4"/>
<keyword evidence="3" id="KW-1185">Reference proteome</keyword>
<name>A0AA88A5P4_FICCA</name>
<organism evidence="2 3">
    <name type="scientific">Ficus carica</name>
    <name type="common">Common fig</name>
    <dbReference type="NCBI Taxonomy" id="3494"/>
    <lineage>
        <taxon>Eukaryota</taxon>
        <taxon>Viridiplantae</taxon>
        <taxon>Streptophyta</taxon>
        <taxon>Embryophyta</taxon>
        <taxon>Tracheophyta</taxon>
        <taxon>Spermatophyta</taxon>
        <taxon>Magnoliopsida</taxon>
        <taxon>eudicotyledons</taxon>
        <taxon>Gunneridae</taxon>
        <taxon>Pentapetalae</taxon>
        <taxon>rosids</taxon>
        <taxon>fabids</taxon>
        <taxon>Rosales</taxon>
        <taxon>Moraceae</taxon>
        <taxon>Ficeae</taxon>
        <taxon>Ficus</taxon>
    </lineage>
</organism>
<dbReference type="Proteomes" id="UP001187192">
    <property type="component" value="Unassembled WGS sequence"/>
</dbReference>
<feature type="region of interest" description="Disordered" evidence="1">
    <location>
        <begin position="1"/>
        <end position="22"/>
    </location>
</feature>
<gene>
    <name evidence="2" type="ORF">TIFTF001_014236</name>
</gene>
<accession>A0AA88A5P4</accession>
<sequence length="56" mass="5808">MFNGRRSRVTMSPVLGGGQPMSVSVEVVTGEKQRGKGGMPTTLSTDCLIIVSPVGT</sequence>
<dbReference type="EMBL" id="BTGU01000019">
    <property type="protein sequence ID" value="GMN45037.1"/>
    <property type="molecule type" value="Genomic_DNA"/>
</dbReference>
<evidence type="ECO:0000313" key="2">
    <source>
        <dbReference type="EMBL" id="GMN45037.1"/>
    </source>
</evidence>